<name>A0A225WVD4_9STRA</name>
<dbReference type="AlphaFoldDB" id="A0A225WVD4"/>
<keyword evidence="4" id="KW-0964">Secreted</keyword>
<evidence type="ECO:0000256" key="4">
    <source>
        <dbReference type="ARBA" id="ARBA00022525"/>
    </source>
</evidence>
<dbReference type="OrthoDB" id="110891at2759"/>
<evidence type="ECO:0000313" key="10">
    <source>
        <dbReference type="Proteomes" id="UP000198211"/>
    </source>
</evidence>
<dbReference type="Pfam" id="PF22748">
    <property type="entry name" value="PexRD54_WY"/>
    <property type="match status" value="1"/>
</dbReference>
<comment type="similarity">
    <text evidence="3">Belongs to the RxLR effector family.</text>
</comment>
<keyword evidence="6" id="KW-0843">Virulence</keyword>
<sequence length="460" mass="52885">MGTQYLGFFIAVAILVCVHATTSAAYTVEAKEANIDSIRLLRTGTAVRDEHEERYFELPTSTVEKFKSMFIPKTISDDMIKRWVNEKKSVDNVFVRLKLTTTSEEKLLKNPNFMTWLHYVEALNTKTGGPSWLAVSKLTNYYSNEFVAKLIETAKKTPGMENMASSLHSQQFQYWFDGRSCTPDFIFRSLRLSSAGKDLVEYPSNNPLFLKWIDYMKYYNGHIDTTTKQPATFLETLGGKYMYNDDEISDMVRAAKKSTSTMEFAIELKAEQAKRRIFDGMPPFEVWYSLQSGGVENNILASPEFKTFVKIVDQFNMENPDKKISVVSLLTEFYGKWGPTRLIIRALLSKDPGAKHLAKKMENALIKDWLTRYDPTEVFRTLNLHKSPGNLMKNPLLRTWIKYLDAYNAKYPDKQIAIFDVLRSQFGIKSLYRMMIKHEIATELLLKKVAADNKALANVH</sequence>
<comment type="caution">
    <text evidence="9">The sequence shown here is derived from an EMBL/GenBank/DDBJ whole genome shotgun (WGS) entry which is preliminary data.</text>
</comment>
<protein>
    <submittedName>
        <fullName evidence="9">Avirulence (Avh) protein</fullName>
    </submittedName>
</protein>
<evidence type="ECO:0000256" key="6">
    <source>
        <dbReference type="ARBA" id="ARBA00023026"/>
    </source>
</evidence>
<dbReference type="InterPro" id="IPR054463">
    <property type="entry name" value="PexRD54_WY"/>
</dbReference>
<proteinExistence type="inferred from homology"/>
<evidence type="ECO:0000256" key="5">
    <source>
        <dbReference type="ARBA" id="ARBA00022729"/>
    </source>
</evidence>
<gene>
    <name evidence="9" type="ORF">PHMEG_0003766</name>
</gene>
<accession>A0A225WVD4</accession>
<keyword evidence="10" id="KW-1185">Reference proteome</keyword>
<feature type="domain" description="RxLR effector PexRD54 WY" evidence="8">
    <location>
        <begin position="79"/>
        <end position="120"/>
    </location>
</feature>
<evidence type="ECO:0000256" key="2">
    <source>
        <dbReference type="ARBA" id="ARBA00004613"/>
    </source>
</evidence>
<evidence type="ECO:0000313" key="9">
    <source>
        <dbReference type="EMBL" id="OWZ21642.1"/>
    </source>
</evidence>
<dbReference type="EMBL" id="NBNE01000202">
    <property type="protein sequence ID" value="OWZ21642.1"/>
    <property type="molecule type" value="Genomic_DNA"/>
</dbReference>
<evidence type="ECO:0000259" key="8">
    <source>
        <dbReference type="Pfam" id="PF22748"/>
    </source>
</evidence>
<comment type="subcellular location">
    <subcellularLocation>
        <location evidence="1">Host cell</location>
    </subcellularLocation>
    <subcellularLocation>
        <location evidence="2">Secreted</location>
    </subcellularLocation>
</comment>
<keyword evidence="5 7" id="KW-0732">Signal</keyword>
<feature type="chain" id="PRO_5012646483" evidence="7">
    <location>
        <begin position="25"/>
        <end position="460"/>
    </location>
</feature>
<organism evidence="9 10">
    <name type="scientific">Phytophthora megakarya</name>
    <dbReference type="NCBI Taxonomy" id="4795"/>
    <lineage>
        <taxon>Eukaryota</taxon>
        <taxon>Sar</taxon>
        <taxon>Stramenopiles</taxon>
        <taxon>Oomycota</taxon>
        <taxon>Peronosporomycetes</taxon>
        <taxon>Peronosporales</taxon>
        <taxon>Peronosporaceae</taxon>
        <taxon>Phytophthora</taxon>
    </lineage>
</organism>
<evidence type="ECO:0000256" key="7">
    <source>
        <dbReference type="SAM" id="SignalP"/>
    </source>
</evidence>
<dbReference type="Proteomes" id="UP000198211">
    <property type="component" value="Unassembled WGS sequence"/>
</dbReference>
<dbReference type="GO" id="GO:0043657">
    <property type="term" value="C:host cell"/>
    <property type="evidence" value="ECO:0007669"/>
    <property type="project" value="UniProtKB-SubCell"/>
</dbReference>
<feature type="signal peptide" evidence="7">
    <location>
        <begin position="1"/>
        <end position="24"/>
    </location>
</feature>
<evidence type="ECO:0000256" key="1">
    <source>
        <dbReference type="ARBA" id="ARBA00004340"/>
    </source>
</evidence>
<reference evidence="10" key="1">
    <citation type="submission" date="2017-03" db="EMBL/GenBank/DDBJ databases">
        <title>Phytopthora megakarya and P. palmivora, two closely related causual agents of cacao black pod achieved similar genome size and gene model numbers by different mechanisms.</title>
        <authorList>
            <person name="Ali S."/>
            <person name="Shao J."/>
            <person name="Larry D.J."/>
            <person name="Kronmiller B."/>
            <person name="Shen D."/>
            <person name="Strem M.D."/>
            <person name="Melnick R.L."/>
            <person name="Guiltinan M.J."/>
            <person name="Tyler B.M."/>
            <person name="Meinhardt L.W."/>
            <person name="Bailey B.A."/>
        </authorList>
    </citation>
    <scope>NUCLEOTIDE SEQUENCE [LARGE SCALE GENOMIC DNA]</scope>
    <source>
        <strain evidence="10">zdho120</strain>
    </source>
</reference>
<evidence type="ECO:0000256" key="3">
    <source>
        <dbReference type="ARBA" id="ARBA00010400"/>
    </source>
</evidence>
<dbReference type="GO" id="GO:0005576">
    <property type="term" value="C:extracellular region"/>
    <property type="evidence" value="ECO:0007669"/>
    <property type="project" value="UniProtKB-SubCell"/>
</dbReference>